<dbReference type="SMART" id="SM00382">
    <property type="entry name" value="AAA"/>
    <property type="match status" value="1"/>
</dbReference>
<evidence type="ECO:0000259" key="1">
    <source>
        <dbReference type="PROSITE" id="PS50162"/>
    </source>
</evidence>
<dbReference type="InterPro" id="IPR020568">
    <property type="entry name" value="Ribosomal_Su5_D2-typ_SF"/>
</dbReference>
<dbReference type="PROSITE" id="PS50162">
    <property type="entry name" value="RECA_2"/>
    <property type="match status" value="1"/>
</dbReference>
<accession>A0AAX3BAM5</accession>
<dbReference type="RefSeq" id="WP_271434445.1">
    <property type="nucleotide sequence ID" value="NZ_CP073355.1"/>
</dbReference>
<dbReference type="InterPro" id="IPR014721">
    <property type="entry name" value="Ribsml_uS5_D2-typ_fold_subgr"/>
</dbReference>
<proteinExistence type="predicted"/>
<dbReference type="SUPFAM" id="SSF54211">
    <property type="entry name" value="Ribosomal protein S5 domain 2-like"/>
    <property type="match status" value="1"/>
</dbReference>
<dbReference type="KEGG" id="taqu:KDW03_07425"/>
<gene>
    <name evidence="2" type="ORF">KDW03_07425</name>
</gene>
<dbReference type="GO" id="GO:0140664">
    <property type="term" value="F:ATP-dependent DNA damage sensor activity"/>
    <property type="evidence" value="ECO:0007669"/>
    <property type="project" value="InterPro"/>
</dbReference>
<dbReference type="AlphaFoldDB" id="A0AAX3BAM5"/>
<dbReference type="InterPro" id="IPR027417">
    <property type="entry name" value="P-loop_NTPase"/>
</dbReference>
<feature type="domain" description="RecA family profile 1" evidence="1">
    <location>
        <begin position="1"/>
        <end position="136"/>
    </location>
</feature>
<dbReference type="EMBL" id="CP073355">
    <property type="protein sequence ID" value="URA09317.1"/>
    <property type="molecule type" value="Genomic_DNA"/>
</dbReference>
<dbReference type="Proteomes" id="UP001056539">
    <property type="component" value="Chromosome"/>
</dbReference>
<dbReference type="GO" id="GO:0003677">
    <property type="term" value="F:DNA binding"/>
    <property type="evidence" value="ECO:0007669"/>
    <property type="project" value="InterPro"/>
</dbReference>
<evidence type="ECO:0000313" key="2">
    <source>
        <dbReference type="EMBL" id="URA09317.1"/>
    </source>
</evidence>
<sequence>MDRVIGGFVRGQTILLAGEPGVGKSTLLLHLANIFANDYRVCYLHGEESASQIKLRASRLGITRDFWLLAETRVEIVLEFLSKQKPDILLVDSVQMLELSRYTSPPGSVLQVRESTQTLVRACKEHGILLILVGHITKSGQIAGPKIIEHLVDTVLFFEQDKKGLYRIIRSLKNRFYATDEWGIFEMTSTGIHSLSATASLFRHEYDSLPTGVSFYPLLDGNRVIPVEVQAIAVPSSFSYPRRTAEGFDINRLYILLAVLERQLNYQFSKLDVYVNITSGIDITDTALDLAVIAALISTYTQIPLSPSWLVFGEVGLAGEIRLVRGGEKRIEEGFKLGFSEVFYPYGVKTNKTAGVKPLRHIQELALLIENAKKSLSHLSSS</sequence>
<name>A0AAX3BAM5_9SPIR</name>
<dbReference type="GO" id="GO:0000725">
    <property type="term" value="P:recombinational repair"/>
    <property type="evidence" value="ECO:0007669"/>
    <property type="project" value="TreeGrafter"/>
</dbReference>
<dbReference type="PANTHER" id="PTHR32472:SF10">
    <property type="entry name" value="DNA REPAIR PROTEIN RADA-LIKE PROTEIN"/>
    <property type="match status" value="1"/>
</dbReference>
<organism evidence="2 3">
    <name type="scientific">Thermospira aquatica</name>
    <dbReference type="NCBI Taxonomy" id="2828656"/>
    <lineage>
        <taxon>Bacteria</taxon>
        <taxon>Pseudomonadati</taxon>
        <taxon>Spirochaetota</taxon>
        <taxon>Spirochaetia</taxon>
        <taxon>Brevinematales</taxon>
        <taxon>Thermospiraceae</taxon>
        <taxon>Thermospira</taxon>
    </lineage>
</organism>
<keyword evidence="3" id="KW-1185">Reference proteome</keyword>
<evidence type="ECO:0000313" key="3">
    <source>
        <dbReference type="Proteomes" id="UP001056539"/>
    </source>
</evidence>
<dbReference type="PANTHER" id="PTHR32472">
    <property type="entry name" value="DNA REPAIR PROTEIN RADA"/>
    <property type="match status" value="1"/>
</dbReference>
<dbReference type="GO" id="GO:0005524">
    <property type="term" value="F:ATP binding"/>
    <property type="evidence" value="ECO:0007669"/>
    <property type="project" value="InterPro"/>
</dbReference>
<dbReference type="Gene3D" id="3.30.230.10">
    <property type="match status" value="1"/>
</dbReference>
<reference evidence="2" key="2">
    <citation type="submission" date="2022-06" db="EMBL/GenBank/DDBJ databases">
        <title>Thermospira aquatica gen. nov., sp. nov.</title>
        <authorList>
            <person name="Ben Ali Gam Z."/>
            <person name="Labat M."/>
        </authorList>
    </citation>
    <scope>NUCLEOTIDE SEQUENCE</scope>
    <source>
        <strain evidence="2">F1F22</strain>
    </source>
</reference>
<dbReference type="SUPFAM" id="SSF52540">
    <property type="entry name" value="P-loop containing nucleoside triphosphate hydrolases"/>
    <property type="match status" value="1"/>
</dbReference>
<dbReference type="InterPro" id="IPR020588">
    <property type="entry name" value="RecA_ATP-bd"/>
</dbReference>
<dbReference type="GO" id="GO:0005829">
    <property type="term" value="C:cytosol"/>
    <property type="evidence" value="ECO:0007669"/>
    <property type="project" value="TreeGrafter"/>
</dbReference>
<reference evidence="2" key="1">
    <citation type="submission" date="2021-04" db="EMBL/GenBank/DDBJ databases">
        <authorList>
            <person name="Postec A."/>
        </authorList>
    </citation>
    <scope>NUCLEOTIDE SEQUENCE</scope>
    <source>
        <strain evidence="2">F1F22</strain>
    </source>
</reference>
<dbReference type="Pfam" id="PF13481">
    <property type="entry name" value="AAA_25"/>
    <property type="match status" value="1"/>
</dbReference>
<protein>
    <submittedName>
        <fullName evidence="2">DNA repair protein RadA</fullName>
    </submittedName>
</protein>
<dbReference type="InterPro" id="IPR003593">
    <property type="entry name" value="AAA+_ATPase"/>
</dbReference>
<dbReference type="PRINTS" id="PR01874">
    <property type="entry name" value="DNAREPAIRADA"/>
</dbReference>
<dbReference type="Gene3D" id="3.40.50.300">
    <property type="entry name" value="P-loop containing nucleotide triphosphate hydrolases"/>
    <property type="match status" value="1"/>
</dbReference>